<dbReference type="PANTHER" id="PTHR40277:SF1">
    <property type="entry name" value="BLL5419 PROTEIN"/>
    <property type="match status" value="1"/>
</dbReference>
<accession>A0A315A0T6</accession>
<reference evidence="7 9" key="1">
    <citation type="submission" date="2018-02" db="EMBL/GenBank/DDBJ databases">
        <title>Subsurface microbial communities from deep shales in Ohio and West Virginia, USA.</title>
        <authorList>
            <person name="Wrighton K."/>
        </authorList>
    </citation>
    <scope>NUCLEOTIDE SEQUENCE [LARGE SCALE GENOMIC DNA]</scope>
    <source>
        <strain evidence="7 9">DSM 10369</strain>
    </source>
</reference>
<feature type="transmembrane region" description="Helical" evidence="6">
    <location>
        <begin position="143"/>
        <end position="160"/>
    </location>
</feature>
<keyword evidence="4 6" id="KW-1133">Transmembrane helix</keyword>
<evidence type="ECO:0000313" key="8">
    <source>
        <dbReference type="EMBL" id="RNI09303.1"/>
    </source>
</evidence>
<feature type="transmembrane region" description="Helical" evidence="6">
    <location>
        <begin position="117"/>
        <end position="136"/>
    </location>
</feature>
<evidence type="ECO:0000256" key="5">
    <source>
        <dbReference type="ARBA" id="ARBA00023136"/>
    </source>
</evidence>
<gene>
    <name evidence="7" type="ORF">B0H22_103146</name>
    <name evidence="8" type="ORF">EDD83_04920</name>
</gene>
<dbReference type="Proteomes" id="UP000273978">
    <property type="component" value="Unassembled WGS sequence"/>
</dbReference>
<evidence type="ECO:0000256" key="4">
    <source>
        <dbReference type="ARBA" id="ARBA00022989"/>
    </source>
</evidence>
<evidence type="ECO:0000313" key="10">
    <source>
        <dbReference type="Proteomes" id="UP000273978"/>
    </source>
</evidence>
<reference evidence="8 10" key="2">
    <citation type="submission" date="2018-10" db="EMBL/GenBank/DDBJ databases">
        <title>Cultivation of a novel Methanohalophilus strain from Kebrit Deep of the Red Sea and a genomic comparison of members of the genus Methanohalophilus.</title>
        <authorList>
            <person name="Guan Y."/>
            <person name="Ngugi D.K."/>
            <person name="Stingl U."/>
        </authorList>
    </citation>
    <scope>NUCLEOTIDE SEQUENCE [LARGE SCALE GENOMIC DNA]</scope>
    <source>
        <strain evidence="8 10">DSM 10369</strain>
    </source>
</reference>
<dbReference type="GO" id="GO:0005886">
    <property type="term" value="C:plasma membrane"/>
    <property type="evidence" value="ECO:0007669"/>
    <property type="project" value="UniProtKB-SubCell"/>
</dbReference>
<evidence type="ECO:0000256" key="3">
    <source>
        <dbReference type="ARBA" id="ARBA00022692"/>
    </source>
</evidence>
<comment type="subcellular location">
    <subcellularLocation>
        <location evidence="1">Cell membrane</location>
        <topology evidence="1">Multi-pass membrane protein</topology>
    </subcellularLocation>
</comment>
<feature type="transmembrane region" description="Helical" evidence="6">
    <location>
        <begin position="74"/>
        <end position="92"/>
    </location>
</feature>
<evidence type="ECO:0000313" key="7">
    <source>
        <dbReference type="EMBL" id="PQV43134.1"/>
    </source>
</evidence>
<keyword evidence="5 6" id="KW-0472">Membrane</keyword>
<feature type="transmembrane region" description="Helical" evidence="6">
    <location>
        <begin position="269"/>
        <end position="293"/>
    </location>
</feature>
<feature type="transmembrane region" description="Helical" evidence="6">
    <location>
        <begin position="226"/>
        <end position="249"/>
    </location>
</feature>
<feature type="transmembrane region" description="Helical" evidence="6">
    <location>
        <begin position="35"/>
        <end position="53"/>
    </location>
</feature>
<dbReference type="AlphaFoldDB" id="A0A315A0T6"/>
<dbReference type="RefSeq" id="WP_105460293.1">
    <property type="nucleotide sequence ID" value="NZ_PVBU01000003.1"/>
</dbReference>
<feature type="transmembrane region" description="Helical" evidence="6">
    <location>
        <begin position="195"/>
        <end position="219"/>
    </location>
</feature>
<dbReference type="InterPro" id="IPR022791">
    <property type="entry name" value="L-PG_synthase/AglD"/>
</dbReference>
<keyword evidence="3 6" id="KW-0812">Transmembrane</keyword>
<protein>
    <submittedName>
        <fullName evidence="8">UPF0104 family protein</fullName>
    </submittedName>
</protein>
<dbReference type="Proteomes" id="UP000251060">
    <property type="component" value="Unassembled WGS sequence"/>
</dbReference>
<keyword evidence="2" id="KW-1003">Cell membrane</keyword>
<evidence type="ECO:0000256" key="2">
    <source>
        <dbReference type="ARBA" id="ARBA00022475"/>
    </source>
</evidence>
<dbReference type="Pfam" id="PF03706">
    <property type="entry name" value="LPG_synthase_TM"/>
    <property type="match status" value="1"/>
</dbReference>
<evidence type="ECO:0000313" key="9">
    <source>
        <dbReference type="Proteomes" id="UP000251060"/>
    </source>
</evidence>
<evidence type="ECO:0000256" key="1">
    <source>
        <dbReference type="ARBA" id="ARBA00004651"/>
    </source>
</evidence>
<name>A0A315A0T6_9EURY</name>
<sequence>MNKSFIVKLGLTVFFLIVLLKKIDVFKIEDILSTLNPYYFLICISITPALYLIRTYRWQLMLKEVGIRKSFFKLFKIVIIGTFYGLITPGKVGELGRVYHFSENKSLIIPTLVLEKAVDIFILSLLSFCTVLLYFGDDNSIKYLILLMLFSLVIVLYLSINKRLVLLITDIFKMDQSKVIMYIESLKKLLIHKKLILNLFLISFFYYGIVYIIGNFLLLSLGLNTILVITIPLIILIGNVPITISGIGLRESIGTICFVSMGESEIHGFFFSLLIFIIITVIPAIFGYLLSILSIEGIKLENKGV</sequence>
<dbReference type="EMBL" id="PVBU01000003">
    <property type="protein sequence ID" value="PQV43134.1"/>
    <property type="molecule type" value="Genomic_DNA"/>
</dbReference>
<dbReference type="PANTHER" id="PTHR40277">
    <property type="entry name" value="BLL5419 PROTEIN"/>
    <property type="match status" value="1"/>
</dbReference>
<proteinExistence type="predicted"/>
<dbReference type="EMBL" id="RJJF01000015">
    <property type="protein sequence ID" value="RNI09303.1"/>
    <property type="molecule type" value="Genomic_DNA"/>
</dbReference>
<dbReference type="NCBIfam" id="TIGR00374">
    <property type="entry name" value="flippase-like domain"/>
    <property type="match status" value="1"/>
</dbReference>
<evidence type="ECO:0000256" key="6">
    <source>
        <dbReference type="SAM" id="Phobius"/>
    </source>
</evidence>
<organism evidence="7 9">
    <name type="scientific">Methanohalophilus euhalobius</name>
    <dbReference type="NCBI Taxonomy" id="51203"/>
    <lineage>
        <taxon>Archaea</taxon>
        <taxon>Methanobacteriati</taxon>
        <taxon>Methanobacteriota</taxon>
        <taxon>Stenosarchaea group</taxon>
        <taxon>Methanomicrobia</taxon>
        <taxon>Methanosarcinales</taxon>
        <taxon>Methanosarcinaceae</taxon>
        <taxon>Methanohalophilus</taxon>
    </lineage>
</organism>
<comment type="caution">
    <text evidence="7">The sequence shown here is derived from an EMBL/GenBank/DDBJ whole genome shotgun (WGS) entry which is preliminary data.</text>
</comment>